<evidence type="ECO:0000256" key="1">
    <source>
        <dbReference type="SAM" id="SignalP"/>
    </source>
</evidence>
<protein>
    <submittedName>
        <fullName evidence="2">DUF4249 domain-containing protein</fullName>
    </submittedName>
</protein>
<name>A0ABW6D1V4_9BACT</name>
<dbReference type="EMBL" id="JBBKYA010000004">
    <property type="protein sequence ID" value="MFD3276383.1"/>
    <property type="molecule type" value="Genomic_DNA"/>
</dbReference>
<accession>A0ABW6D1V4</accession>
<feature type="chain" id="PRO_5046283242" evidence="1">
    <location>
        <begin position="16"/>
        <end position="352"/>
    </location>
</feature>
<dbReference type="PROSITE" id="PS51257">
    <property type="entry name" value="PROKAR_LIPOPROTEIN"/>
    <property type="match status" value="1"/>
</dbReference>
<comment type="caution">
    <text evidence="2">The sequence shown here is derived from an EMBL/GenBank/DDBJ whole genome shotgun (WGS) entry which is preliminary data.</text>
</comment>
<keyword evidence="3" id="KW-1185">Reference proteome</keyword>
<proteinExistence type="predicted"/>
<organism evidence="2 3">
    <name type="scientific">Aquirufa echingensis</name>
    <dbReference type="NCBI Taxonomy" id="3096516"/>
    <lineage>
        <taxon>Bacteria</taxon>
        <taxon>Pseudomonadati</taxon>
        <taxon>Bacteroidota</taxon>
        <taxon>Cytophagia</taxon>
        <taxon>Cytophagales</taxon>
        <taxon>Flectobacillaceae</taxon>
        <taxon>Aquirufa</taxon>
    </lineage>
</organism>
<reference evidence="2 3" key="1">
    <citation type="submission" date="2024-03" db="EMBL/GenBank/DDBJ databases">
        <title>Aquirufa genome sequencing.</title>
        <authorList>
            <person name="Pitt A."/>
            <person name="Hahn M.W."/>
        </authorList>
    </citation>
    <scope>NUCLEOTIDE SEQUENCE [LARGE SCALE GENOMIC DNA]</scope>
    <source>
        <strain evidence="2 3">PLAD-142S6K</strain>
    </source>
</reference>
<evidence type="ECO:0000313" key="3">
    <source>
        <dbReference type="Proteomes" id="UP001598114"/>
    </source>
</evidence>
<feature type="signal peptide" evidence="1">
    <location>
        <begin position="1"/>
        <end position="15"/>
    </location>
</feature>
<dbReference type="Pfam" id="PF14054">
    <property type="entry name" value="DUF4249"/>
    <property type="match status" value="1"/>
</dbReference>
<dbReference type="RefSeq" id="WP_377976831.1">
    <property type="nucleotide sequence ID" value="NZ_JBBKYA010000004.1"/>
</dbReference>
<keyword evidence="1" id="KW-0732">Signal</keyword>
<dbReference type="Proteomes" id="UP001598114">
    <property type="component" value="Unassembled WGS sequence"/>
</dbReference>
<gene>
    <name evidence="2" type="ORF">SKC38_09115</name>
</gene>
<dbReference type="InterPro" id="IPR025345">
    <property type="entry name" value="DUF4249"/>
</dbReference>
<sequence length="352" mass="40078">MKRLLLFSWMLLLMACETEITDFKTQNLSNAIVVYGEMSNMAGPYTVRLNYTSGYSPFDVKEFQGQVIQGADVRIVDETGAAMTMKETSKGVYQTPASFIGVVGKKYQLKIMTKAGQDIASAWQTLTAPVAPEGLNSQFVTAEKVENMRFDLSGYLPDQKQVENYYFIKRQDFIQFLTTCPEPPPPPQPVPACDCKCWQAPQNTQPILLTDFLVDGSKIKLPLGSVNFRDFTDWVVQLEVYSVDRATHTYWQRQEDQRTLGGGIFDKVPAQILGNLTCLNNPDQQVLGYFMVAGKSKTRLKVDRYNGIPYETYNKLVNYVEFNNIRYKNYPLWDCRKAAWIPYNVGLNLPVY</sequence>
<evidence type="ECO:0000313" key="2">
    <source>
        <dbReference type="EMBL" id="MFD3276383.1"/>
    </source>
</evidence>